<accession>A0A9P5YJ20</accession>
<feature type="compositionally biased region" description="Basic residues" evidence="1">
    <location>
        <begin position="277"/>
        <end position="286"/>
    </location>
</feature>
<evidence type="ECO:0000313" key="3">
    <source>
        <dbReference type="Proteomes" id="UP000807353"/>
    </source>
</evidence>
<proteinExistence type="predicted"/>
<reference evidence="2" key="1">
    <citation type="submission" date="2020-11" db="EMBL/GenBank/DDBJ databases">
        <authorList>
            <consortium name="DOE Joint Genome Institute"/>
            <person name="Ahrendt S."/>
            <person name="Riley R."/>
            <person name="Andreopoulos W."/>
            <person name="Labutti K."/>
            <person name="Pangilinan J."/>
            <person name="Ruiz-Duenas F.J."/>
            <person name="Barrasa J.M."/>
            <person name="Sanchez-Garcia M."/>
            <person name="Camarero S."/>
            <person name="Miyauchi S."/>
            <person name="Serrano A."/>
            <person name="Linde D."/>
            <person name="Babiker R."/>
            <person name="Drula E."/>
            <person name="Ayuso-Fernandez I."/>
            <person name="Pacheco R."/>
            <person name="Padilla G."/>
            <person name="Ferreira P."/>
            <person name="Barriuso J."/>
            <person name="Kellner H."/>
            <person name="Castanera R."/>
            <person name="Alfaro M."/>
            <person name="Ramirez L."/>
            <person name="Pisabarro A.G."/>
            <person name="Kuo A."/>
            <person name="Tritt A."/>
            <person name="Lipzen A."/>
            <person name="He G."/>
            <person name="Yan M."/>
            <person name="Ng V."/>
            <person name="Cullen D."/>
            <person name="Martin F."/>
            <person name="Rosso M.-N."/>
            <person name="Henrissat B."/>
            <person name="Hibbett D."/>
            <person name="Martinez A.T."/>
            <person name="Grigoriev I.V."/>
        </authorList>
    </citation>
    <scope>NUCLEOTIDE SEQUENCE</scope>
    <source>
        <strain evidence="2">CBS 247.69</strain>
    </source>
</reference>
<sequence>MPLNGHSYLVAQGWTGDGTGLRKGAISRPLAIPQKKTLSGLGKDRDEAFPFWDHLFSVAAKSIQLKCMSDDEFNRTTTGILSTRRPVNGTPADASGSSTPDGTQTPRTNLLSVAKREAAKRGLYARFFRGPILGLDGSDDNEITMGITVEDVIEVIPKKRKSSKASDEDERTRKRQKKEFKAKQKEELRSKERRKETRECVSTDVGKRKGQRRRKRESKEVEERTHRGGNSINEKMINRGDRKNQPLEVPQDTHTAKPPDDQRETSDVRVSGETEPRKRRKKKKET</sequence>
<feature type="compositionally biased region" description="Basic and acidic residues" evidence="1">
    <location>
        <begin position="236"/>
        <end position="245"/>
    </location>
</feature>
<evidence type="ECO:0000256" key="1">
    <source>
        <dbReference type="SAM" id="MobiDB-lite"/>
    </source>
</evidence>
<organism evidence="2 3">
    <name type="scientific">Collybia nuda</name>
    <dbReference type="NCBI Taxonomy" id="64659"/>
    <lineage>
        <taxon>Eukaryota</taxon>
        <taxon>Fungi</taxon>
        <taxon>Dikarya</taxon>
        <taxon>Basidiomycota</taxon>
        <taxon>Agaricomycotina</taxon>
        <taxon>Agaricomycetes</taxon>
        <taxon>Agaricomycetidae</taxon>
        <taxon>Agaricales</taxon>
        <taxon>Tricholomatineae</taxon>
        <taxon>Clitocybaceae</taxon>
        <taxon>Collybia</taxon>
    </lineage>
</organism>
<feature type="compositionally biased region" description="Basic and acidic residues" evidence="1">
    <location>
        <begin position="179"/>
        <end position="207"/>
    </location>
</feature>
<dbReference type="EMBL" id="MU150232">
    <property type="protein sequence ID" value="KAF9468515.1"/>
    <property type="molecule type" value="Genomic_DNA"/>
</dbReference>
<feature type="compositionally biased region" description="Basic and acidic residues" evidence="1">
    <location>
        <begin position="254"/>
        <end position="276"/>
    </location>
</feature>
<feature type="compositionally biased region" description="Polar residues" evidence="1">
    <location>
        <begin position="95"/>
        <end position="109"/>
    </location>
</feature>
<evidence type="ECO:0000313" key="2">
    <source>
        <dbReference type="EMBL" id="KAF9468515.1"/>
    </source>
</evidence>
<dbReference type="AlphaFoldDB" id="A0A9P5YJ20"/>
<comment type="caution">
    <text evidence="2">The sequence shown here is derived from an EMBL/GenBank/DDBJ whole genome shotgun (WGS) entry which is preliminary data.</text>
</comment>
<dbReference type="Proteomes" id="UP000807353">
    <property type="component" value="Unassembled WGS sequence"/>
</dbReference>
<evidence type="ECO:0008006" key="4">
    <source>
        <dbReference type="Google" id="ProtNLM"/>
    </source>
</evidence>
<feature type="region of interest" description="Disordered" evidence="1">
    <location>
        <begin position="159"/>
        <end position="286"/>
    </location>
</feature>
<name>A0A9P5YJ20_9AGAR</name>
<feature type="region of interest" description="Disordered" evidence="1">
    <location>
        <begin position="81"/>
        <end position="109"/>
    </location>
</feature>
<gene>
    <name evidence="2" type="ORF">BDZ94DRAFT_669051</name>
</gene>
<dbReference type="OrthoDB" id="3366546at2759"/>
<feature type="compositionally biased region" description="Basic and acidic residues" evidence="1">
    <location>
        <begin position="217"/>
        <end position="226"/>
    </location>
</feature>
<protein>
    <recommendedName>
        <fullName evidence="4">G-patch domain-containing protein</fullName>
    </recommendedName>
</protein>
<keyword evidence="3" id="KW-1185">Reference proteome</keyword>